<dbReference type="PANTHER" id="PTHR32278">
    <property type="entry name" value="F-BOX DOMAIN-CONTAINING PROTEIN"/>
    <property type="match status" value="1"/>
</dbReference>
<accession>A0AAD5C8K1</accession>
<name>A0AAD5C8K1_AMBAR</name>
<gene>
    <name evidence="2" type="ORF">M8C21_016120</name>
</gene>
<feature type="region of interest" description="Disordered" evidence="1">
    <location>
        <begin position="224"/>
        <end position="245"/>
    </location>
</feature>
<dbReference type="InterPro" id="IPR025886">
    <property type="entry name" value="PP2-like"/>
</dbReference>
<dbReference type="AlphaFoldDB" id="A0AAD5C8K1"/>
<evidence type="ECO:0000256" key="1">
    <source>
        <dbReference type="SAM" id="MobiDB-lite"/>
    </source>
</evidence>
<evidence type="ECO:0000313" key="2">
    <source>
        <dbReference type="EMBL" id="KAI7736069.1"/>
    </source>
</evidence>
<dbReference type="Pfam" id="PF14299">
    <property type="entry name" value="PP2"/>
    <property type="match status" value="1"/>
</dbReference>
<dbReference type="PANTHER" id="PTHR32278:SF135">
    <property type="entry name" value="F-BOX PROTEIN PP2-B12"/>
    <property type="match status" value="1"/>
</dbReference>
<sequence length="291" mass="34640">MAYEREDGLWICELYQFTSDHRTIDLHILFDGFHQTCCSIQIEGIEFWPMEKVQHKDENQPILDSDSDTNWEEKMPTDYEHIMKLSKNSLQWTTKKEAYSIIRKGFFINFGETKKDIWFYLDKNGKKCHMLSMAFMWKLIPSFTKTFFPESRFGEAVQWDSESFSVEMKVQTGLLSSETTYAIYLVYKLPKDHYGFKPPVLEVNSRRHTKAWYSCLSSPQTPVIRPKANQNTHNPRNRPKMKGFPQERNDGWMELQIWELQTPTTYEELTLAQIYKKFDTLIIEGFEFRPI</sequence>
<protein>
    <recommendedName>
        <fullName evidence="4">Phloem protein 2-like protein</fullName>
    </recommendedName>
</protein>
<organism evidence="2 3">
    <name type="scientific">Ambrosia artemisiifolia</name>
    <name type="common">Common ragweed</name>
    <dbReference type="NCBI Taxonomy" id="4212"/>
    <lineage>
        <taxon>Eukaryota</taxon>
        <taxon>Viridiplantae</taxon>
        <taxon>Streptophyta</taxon>
        <taxon>Embryophyta</taxon>
        <taxon>Tracheophyta</taxon>
        <taxon>Spermatophyta</taxon>
        <taxon>Magnoliopsida</taxon>
        <taxon>eudicotyledons</taxon>
        <taxon>Gunneridae</taxon>
        <taxon>Pentapetalae</taxon>
        <taxon>asterids</taxon>
        <taxon>campanulids</taxon>
        <taxon>Asterales</taxon>
        <taxon>Asteraceae</taxon>
        <taxon>Asteroideae</taxon>
        <taxon>Heliantheae alliance</taxon>
        <taxon>Heliantheae</taxon>
        <taxon>Ambrosia</taxon>
    </lineage>
</organism>
<dbReference type="Proteomes" id="UP001206925">
    <property type="component" value="Unassembled WGS sequence"/>
</dbReference>
<reference evidence="2" key="1">
    <citation type="submission" date="2022-06" db="EMBL/GenBank/DDBJ databases">
        <title>Uncovering the hologenomic basis of an extraordinary plant invasion.</title>
        <authorList>
            <person name="Bieker V.C."/>
            <person name="Martin M.D."/>
            <person name="Gilbert T."/>
            <person name="Hodgins K."/>
            <person name="Battlay P."/>
            <person name="Petersen B."/>
            <person name="Wilson J."/>
        </authorList>
    </citation>
    <scope>NUCLEOTIDE SEQUENCE</scope>
    <source>
        <strain evidence="2">AA19_3_7</strain>
        <tissue evidence="2">Leaf</tissue>
    </source>
</reference>
<proteinExistence type="predicted"/>
<evidence type="ECO:0000313" key="3">
    <source>
        <dbReference type="Proteomes" id="UP001206925"/>
    </source>
</evidence>
<dbReference type="EMBL" id="JAMZMK010009382">
    <property type="protein sequence ID" value="KAI7736069.1"/>
    <property type="molecule type" value="Genomic_DNA"/>
</dbReference>
<keyword evidence="3" id="KW-1185">Reference proteome</keyword>
<comment type="caution">
    <text evidence="2">The sequence shown here is derived from an EMBL/GenBank/DDBJ whole genome shotgun (WGS) entry which is preliminary data.</text>
</comment>
<evidence type="ECO:0008006" key="4">
    <source>
        <dbReference type="Google" id="ProtNLM"/>
    </source>
</evidence>